<accession>A0A1G5FNB5</accession>
<dbReference type="Pfam" id="PF01966">
    <property type="entry name" value="HD"/>
    <property type="match status" value="1"/>
</dbReference>
<dbReference type="EMBL" id="FMUS01000007">
    <property type="protein sequence ID" value="SCY40654.1"/>
    <property type="molecule type" value="Genomic_DNA"/>
</dbReference>
<evidence type="ECO:0000259" key="1">
    <source>
        <dbReference type="Pfam" id="PF01966"/>
    </source>
</evidence>
<evidence type="ECO:0000313" key="3">
    <source>
        <dbReference type="Proteomes" id="UP000198636"/>
    </source>
</evidence>
<feature type="domain" description="HD" evidence="1">
    <location>
        <begin position="20"/>
        <end position="107"/>
    </location>
</feature>
<dbReference type="GO" id="GO:0016787">
    <property type="term" value="F:hydrolase activity"/>
    <property type="evidence" value="ECO:0007669"/>
    <property type="project" value="UniProtKB-KW"/>
</dbReference>
<dbReference type="Gene3D" id="1.10.3210.10">
    <property type="entry name" value="Hypothetical protein af1432"/>
    <property type="match status" value="1"/>
</dbReference>
<dbReference type="InterPro" id="IPR006675">
    <property type="entry name" value="HDIG_dom"/>
</dbReference>
<dbReference type="AlphaFoldDB" id="A0A1G5FNB5"/>
<dbReference type="PANTHER" id="PTHR38659">
    <property type="entry name" value="METAL-DEPENDENT PHOSPHOHYDROLASE"/>
    <property type="match status" value="1"/>
</dbReference>
<gene>
    <name evidence="2" type="ORF">SAMN03080606_01475</name>
</gene>
<keyword evidence="2" id="KW-0378">Hydrolase</keyword>
<keyword evidence="3" id="KW-1185">Reference proteome</keyword>
<dbReference type="NCBIfam" id="TIGR00277">
    <property type="entry name" value="HDIG"/>
    <property type="match status" value="1"/>
</dbReference>
<reference evidence="2 3" key="1">
    <citation type="submission" date="2016-10" db="EMBL/GenBank/DDBJ databases">
        <authorList>
            <person name="de Groot N.N."/>
        </authorList>
    </citation>
    <scope>NUCLEOTIDE SEQUENCE [LARGE SCALE GENOMIC DNA]</scope>
    <source>
        <strain evidence="2 3">DSM 18978</strain>
    </source>
</reference>
<evidence type="ECO:0000313" key="2">
    <source>
        <dbReference type="EMBL" id="SCY40654.1"/>
    </source>
</evidence>
<proteinExistence type="predicted"/>
<dbReference type="SUPFAM" id="SSF109604">
    <property type="entry name" value="HD-domain/PDEase-like"/>
    <property type="match status" value="1"/>
</dbReference>
<dbReference type="InterPro" id="IPR006674">
    <property type="entry name" value="HD_domain"/>
</dbReference>
<dbReference type="OrthoDB" id="9801160at2"/>
<protein>
    <submittedName>
        <fullName evidence="2">Metal dependent phosphohydrolase</fullName>
    </submittedName>
</protein>
<dbReference type="Proteomes" id="UP000198636">
    <property type="component" value="Unassembled WGS sequence"/>
</dbReference>
<name>A0A1G5FNB5_9FIRM</name>
<sequence>MNREEAFEILKKYVKSDSLIKHALAVEAGMIGYGGLLKEDVEKWSITGLIHDIDYEMYPNEHPYKGQEILKSEGFDEDIIYAVKGHADYTETDRVSSLDKGLYAVDELASFIVACVLVRPSRSFDDLEVKSVKKKIKDKAFAKGVDRDLIKKSAEEFDMDLTIHIENMIGFLKNREKELKEMGYSLIE</sequence>
<dbReference type="STRING" id="1120976.SAMN03080606_01475"/>
<dbReference type="RefSeq" id="WP_091541744.1">
    <property type="nucleotide sequence ID" value="NZ_FMUS01000007.1"/>
</dbReference>
<dbReference type="PANTHER" id="PTHR38659:SF1">
    <property type="entry name" value="METAL DEPENDENT PHOSPHOHYDROLASE"/>
    <property type="match status" value="1"/>
</dbReference>
<organism evidence="2 3">
    <name type="scientific">Alkaliphilus peptidifermentans DSM 18978</name>
    <dbReference type="NCBI Taxonomy" id="1120976"/>
    <lineage>
        <taxon>Bacteria</taxon>
        <taxon>Bacillati</taxon>
        <taxon>Bacillota</taxon>
        <taxon>Clostridia</taxon>
        <taxon>Peptostreptococcales</taxon>
        <taxon>Natronincolaceae</taxon>
        <taxon>Alkaliphilus</taxon>
    </lineage>
</organism>